<dbReference type="InterPro" id="IPR036013">
    <property type="entry name" value="Band_7/SPFH_dom_sf"/>
</dbReference>
<accession>T0RCZ8</accession>
<sequence length="521" mass="57789">MSRTTTATSNGMDAKSKVQTHLIFDHIGSADKANEKFGSCKDGNTIVMLQPGRNPVKPYLCVPEGMYAIVQRYGRDIDYVYPDGRHSPLWPAGFHMASVFTKIAYLVTKQNVVFDTPVKGCKTADNVTVHIDMGLVFRIMGDEEKGEDPALVKRFVYELGPQGLETQLRNAQEEAVRALARNVEHTEVYSLRDGTVKERLENSLQMRGPTAPLLPHDAIQEDEETKEDEASDLPRGKMAPALAMPVKYLQVDASEGPGDIPAAKILYSVTEDIKHNLNKQFNPYGVEISTVSITNVLLPQNFETQMEEKTTYQSAIKEQTMKQQSDMQLLQYKEEIDTTKLSKRMRRMEETEAGSRQCAEIQKDIDVIMADTKLLEAQIQQEQSVRCAKIVADADLSIAKITAETEMIQTEIKAACDAEVMKILAERDALMVKMKADVDRLQALGDARVNEILADAEGAASGKLQLQREYLLKMQRLDVTSAMASNADLVIAGNGNKNLLADVFVAQQKSNVLLNINGISA</sequence>
<dbReference type="VEuPathDB" id="FungiDB:SDRG_12162"/>
<dbReference type="RefSeq" id="XP_008616446.1">
    <property type="nucleotide sequence ID" value="XM_008618224.1"/>
</dbReference>
<dbReference type="Gene3D" id="3.30.479.30">
    <property type="entry name" value="Band 7 domain"/>
    <property type="match status" value="1"/>
</dbReference>
<dbReference type="OrthoDB" id="157027at2759"/>
<dbReference type="InterPro" id="IPR001107">
    <property type="entry name" value="Band_7"/>
</dbReference>
<gene>
    <name evidence="3" type="ORF">SDRG_12162</name>
</gene>
<evidence type="ECO:0000313" key="3">
    <source>
        <dbReference type="EMBL" id="EQC30103.1"/>
    </source>
</evidence>
<dbReference type="OMA" id="RIFGACY"/>
<dbReference type="GeneID" id="19952889"/>
<dbReference type="SUPFAM" id="SSF117892">
    <property type="entry name" value="Band 7/SPFH domain"/>
    <property type="match status" value="1"/>
</dbReference>
<feature type="compositionally biased region" description="Acidic residues" evidence="1">
    <location>
        <begin position="220"/>
        <end position="231"/>
    </location>
</feature>
<dbReference type="PANTHER" id="PTHR43327">
    <property type="entry name" value="STOMATIN-LIKE PROTEIN 2, MITOCHONDRIAL"/>
    <property type="match status" value="1"/>
</dbReference>
<organism evidence="3 4">
    <name type="scientific">Saprolegnia diclina (strain VS20)</name>
    <dbReference type="NCBI Taxonomy" id="1156394"/>
    <lineage>
        <taxon>Eukaryota</taxon>
        <taxon>Sar</taxon>
        <taxon>Stramenopiles</taxon>
        <taxon>Oomycota</taxon>
        <taxon>Saprolegniomycetes</taxon>
        <taxon>Saprolegniales</taxon>
        <taxon>Saprolegniaceae</taxon>
        <taxon>Saprolegnia</taxon>
    </lineage>
</organism>
<name>T0RCZ8_SAPDV</name>
<dbReference type="eggNOG" id="ENOG502QVZP">
    <property type="taxonomic scope" value="Eukaryota"/>
</dbReference>
<dbReference type="PANTHER" id="PTHR43327:SF9">
    <property type="entry name" value="BAND 7 DOMAIN-CONTAINING PROTEIN"/>
    <property type="match status" value="1"/>
</dbReference>
<reference evidence="3 4" key="1">
    <citation type="submission" date="2012-04" db="EMBL/GenBank/DDBJ databases">
        <title>The Genome Sequence of Saprolegnia declina VS20.</title>
        <authorList>
            <consortium name="The Broad Institute Genome Sequencing Platform"/>
            <person name="Russ C."/>
            <person name="Nusbaum C."/>
            <person name="Tyler B."/>
            <person name="van West P."/>
            <person name="Dieguez-Uribeondo J."/>
            <person name="de Bruijn I."/>
            <person name="Tripathy S."/>
            <person name="Jiang R."/>
            <person name="Young S.K."/>
            <person name="Zeng Q."/>
            <person name="Gargeya S."/>
            <person name="Fitzgerald M."/>
            <person name="Haas B."/>
            <person name="Abouelleil A."/>
            <person name="Alvarado L."/>
            <person name="Arachchi H.M."/>
            <person name="Berlin A."/>
            <person name="Chapman S.B."/>
            <person name="Goldberg J."/>
            <person name="Griggs A."/>
            <person name="Gujja S."/>
            <person name="Hansen M."/>
            <person name="Howarth C."/>
            <person name="Imamovic A."/>
            <person name="Larimer J."/>
            <person name="McCowen C."/>
            <person name="Montmayeur A."/>
            <person name="Murphy C."/>
            <person name="Neiman D."/>
            <person name="Pearson M."/>
            <person name="Priest M."/>
            <person name="Roberts A."/>
            <person name="Saif S."/>
            <person name="Shea T."/>
            <person name="Sisk P."/>
            <person name="Sykes S."/>
            <person name="Wortman J."/>
            <person name="Nusbaum C."/>
            <person name="Birren B."/>
        </authorList>
    </citation>
    <scope>NUCLEOTIDE SEQUENCE [LARGE SCALE GENOMIC DNA]</scope>
    <source>
        <strain evidence="3 4">VS20</strain>
    </source>
</reference>
<dbReference type="InParanoid" id="T0RCZ8"/>
<dbReference type="EMBL" id="JH767178">
    <property type="protein sequence ID" value="EQC30103.1"/>
    <property type="molecule type" value="Genomic_DNA"/>
</dbReference>
<evidence type="ECO:0000259" key="2">
    <source>
        <dbReference type="Pfam" id="PF01145"/>
    </source>
</evidence>
<feature type="domain" description="Band 7" evidence="2">
    <location>
        <begin position="62"/>
        <end position="316"/>
    </location>
</feature>
<dbReference type="Proteomes" id="UP000030762">
    <property type="component" value="Unassembled WGS sequence"/>
</dbReference>
<keyword evidence="4" id="KW-1185">Reference proteome</keyword>
<dbReference type="InterPro" id="IPR050710">
    <property type="entry name" value="Band7/mec-2_domain"/>
</dbReference>
<protein>
    <recommendedName>
        <fullName evidence="2">Band 7 domain-containing protein</fullName>
    </recommendedName>
</protein>
<feature type="region of interest" description="Disordered" evidence="1">
    <location>
        <begin position="207"/>
        <end position="235"/>
    </location>
</feature>
<proteinExistence type="predicted"/>
<evidence type="ECO:0000256" key="1">
    <source>
        <dbReference type="SAM" id="MobiDB-lite"/>
    </source>
</evidence>
<evidence type="ECO:0000313" key="4">
    <source>
        <dbReference type="Proteomes" id="UP000030762"/>
    </source>
</evidence>
<dbReference type="Pfam" id="PF01145">
    <property type="entry name" value="Band_7"/>
    <property type="match status" value="1"/>
</dbReference>
<dbReference type="AlphaFoldDB" id="T0RCZ8"/>